<evidence type="ECO:0000256" key="1">
    <source>
        <dbReference type="SAM" id="MobiDB-lite"/>
    </source>
</evidence>
<reference evidence="3" key="2">
    <citation type="submission" date="2025-08" db="UniProtKB">
        <authorList>
            <consortium name="RefSeq"/>
        </authorList>
    </citation>
    <scope>IDENTIFICATION</scope>
    <source>
        <tissue evidence="3">Leaf</tissue>
    </source>
</reference>
<accession>A0A1U7XAM5</accession>
<evidence type="ECO:0000313" key="3">
    <source>
        <dbReference type="RefSeq" id="XP_009789152.1"/>
    </source>
</evidence>
<keyword evidence="2" id="KW-1185">Reference proteome</keyword>
<dbReference type="Proteomes" id="UP000189701">
    <property type="component" value="Unplaced"/>
</dbReference>
<organism evidence="2 3">
    <name type="scientific">Nicotiana sylvestris</name>
    <name type="common">Wood tobacco</name>
    <name type="synonym">South American tobacco</name>
    <dbReference type="NCBI Taxonomy" id="4096"/>
    <lineage>
        <taxon>Eukaryota</taxon>
        <taxon>Viridiplantae</taxon>
        <taxon>Streptophyta</taxon>
        <taxon>Embryophyta</taxon>
        <taxon>Tracheophyta</taxon>
        <taxon>Spermatophyta</taxon>
        <taxon>Magnoliopsida</taxon>
        <taxon>eudicotyledons</taxon>
        <taxon>Gunneridae</taxon>
        <taxon>Pentapetalae</taxon>
        <taxon>asterids</taxon>
        <taxon>lamiids</taxon>
        <taxon>Solanales</taxon>
        <taxon>Solanaceae</taxon>
        <taxon>Nicotianoideae</taxon>
        <taxon>Nicotianeae</taxon>
        <taxon>Nicotiana</taxon>
    </lineage>
</organism>
<dbReference type="RefSeq" id="XP_009789152.1">
    <property type="nucleotide sequence ID" value="XM_009790850.1"/>
</dbReference>
<protein>
    <submittedName>
        <fullName evidence="3">WD repeat-containing protein 55 homolog</fullName>
    </submittedName>
</protein>
<sequence length="101" mass="11309">MNANLETSLEPLNPNNTLETRLEQLRNALNMSLGLNSDGSLMNEDESIDIDLDDNFNDGENHVDDVAAVVADDDDDDDDDNHYLEEEGEVGEDRKIPNEFN</sequence>
<evidence type="ECO:0000313" key="2">
    <source>
        <dbReference type="Proteomes" id="UP000189701"/>
    </source>
</evidence>
<name>A0A1U7XAM5_NICSY</name>
<dbReference type="AlphaFoldDB" id="A0A1U7XAM5"/>
<proteinExistence type="predicted"/>
<feature type="compositionally biased region" description="Basic and acidic residues" evidence="1">
    <location>
        <begin position="81"/>
        <end position="101"/>
    </location>
</feature>
<gene>
    <name evidence="3" type="primary">LOC104236836</name>
</gene>
<feature type="compositionally biased region" description="Acidic residues" evidence="1">
    <location>
        <begin position="71"/>
        <end position="80"/>
    </location>
</feature>
<feature type="region of interest" description="Disordered" evidence="1">
    <location>
        <begin position="70"/>
        <end position="101"/>
    </location>
</feature>
<reference evidence="2" key="1">
    <citation type="journal article" date="2013" name="Genome Biol.">
        <title>Reference genomes and transcriptomes of Nicotiana sylvestris and Nicotiana tomentosiformis.</title>
        <authorList>
            <person name="Sierro N."/>
            <person name="Battey J.N."/>
            <person name="Ouadi S."/>
            <person name="Bovet L."/>
            <person name="Goepfert S."/>
            <person name="Bakaher N."/>
            <person name="Peitsch M.C."/>
            <person name="Ivanov N.V."/>
        </authorList>
    </citation>
    <scope>NUCLEOTIDE SEQUENCE [LARGE SCALE GENOMIC DNA]</scope>
</reference>